<feature type="compositionally biased region" description="Polar residues" evidence="1">
    <location>
        <begin position="177"/>
        <end position="195"/>
    </location>
</feature>
<comment type="caution">
    <text evidence="2">The sequence shown here is derived from an EMBL/GenBank/DDBJ whole genome shotgun (WGS) entry which is preliminary data.</text>
</comment>
<reference evidence="2" key="2">
    <citation type="submission" date="2023-02" db="EMBL/GenBank/DDBJ databases">
        <authorList>
            <person name="Swenson N.G."/>
            <person name="Wegrzyn J.L."/>
            <person name="Mcevoy S.L."/>
        </authorList>
    </citation>
    <scope>NUCLEOTIDE SEQUENCE</scope>
    <source>
        <strain evidence="2">91603</strain>
        <tissue evidence="2">Leaf</tissue>
    </source>
</reference>
<feature type="compositionally biased region" description="Basic and acidic residues" evidence="1">
    <location>
        <begin position="219"/>
        <end position="235"/>
    </location>
</feature>
<evidence type="ECO:0000313" key="2">
    <source>
        <dbReference type="EMBL" id="KAI9170123.1"/>
    </source>
</evidence>
<proteinExistence type="predicted"/>
<name>A0AAD5INR7_ACENE</name>
<evidence type="ECO:0000256" key="1">
    <source>
        <dbReference type="SAM" id="MobiDB-lite"/>
    </source>
</evidence>
<sequence length="322" mass="35194">MDECVVEVDEEKNVSFEASRNLAVWLRASSPPKRSFRGQEIFDRGQGDRRLVFNENRRSTENWRGKRVVFTSEVIGGFHDLRPPQIKEKEVSSQAMGRAEGMVPEMENVTRLARGVHGVMGKSGALIIPAPDEGMVEPTDICKALGQVSGPSVGLSEEISLGGLGSSHAGLGDSPVLNDSKTSIHDPTNLVTNFPSYGPELINNDIGREESTSEIVGDESGKRKFDEKQDEECKGSRKLSSQSFEDRRNIADVSQADSQLLDGEDEEDRFGGGSISSAVNLLFFFSLGGGGWRQRGRSIDGFGLGFDRSMVMFLGLMMLVQI</sequence>
<accession>A0AAD5INR7</accession>
<protein>
    <submittedName>
        <fullName evidence="2">Uncharacterized protein</fullName>
    </submittedName>
</protein>
<keyword evidence="3" id="KW-1185">Reference proteome</keyword>
<gene>
    <name evidence="2" type="ORF">LWI28_022891</name>
</gene>
<dbReference type="Proteomes" id="UP001064489">
    <property type="component" value="Chromosome 7"/>
</dbReference>
<organism evidence="2 3">
    <name type="scientific">Acer negundo</name>
    <name type="common">Box elder</name>
    <dbReference type="NCBI Taxonomy" id="4023"/>
    <lineage>
        <taxon>Eukaryota</taxon>
        <taxon>Viridiplantae</taxon>
        <taxon>Streptophyta</taxon>
        <taxon>Embryophyta</taxon>
        <taxon>Tracheophyta</taxon>
        <taxon>Spermatophyta</taxon>
        <taxon>Magnoliopsida</taxon>
        <taxon>eudicotyledons</taxon>
        <taxon>Gunneridae</taxon>
        <taxon>Pentapetalae</taxon>
        <taxon>rosids</taxon>
        <taxon>malvids</taxon>
        <taxon>Sapindales</taxon>
        <taxon>Sapindaceae</taxon>
        <taxon>Hippocastanoideae</taxon>
        <taxon>Acereae</taxon>
        <taxon>Acer</taxon>
    </lineage>
</organism>
<dbReference type="AlphaFoldDB" id="A0AAD5INR7"/>
<reference evidence="2" key="1">
    <citation type="journal article" date="2022" name="Plant J.">
        <title>Strategies of tolerance reflected in two North American maple genomes.</title>
        <authorList>
            <person name="McEvoy S.L."/>
            <person name="Sezen U.U."/>
            <person name="Trouern-Trend A."/>
            <person name="McMahon S.M."/>
            <person name="Schaberg P.G."/>
            <person name="Yang J."/>
            <person name="Wegrzyn J.L."/>
            <person name="Swenson N.G."/>
        </authorList>
    </citation>
    <scope>NUCLEOTIDE SEQUENCE</scope>
    <source>
        <strain evidence="2">91603</strain>
    </source>
</reference>
<evidence type="ECO:0000313" key="3">
    <source>
        <dbReference type="Proteomes" id="UP001064489"/>
    </source>
</evidence>
<feature type="region of interest" description="Disordered" evidence="1">
    <location>
        <begin position="166"/>
        <end position="248"/>
    </location>
</feature>
<dbReference type="EMBL" id="JAJSOW010000104">
    <property type="protein sequence ID" value="KAI9170123.1"/>
    <property type="molecule type" value="Genomic_DNA"/>
</dbReference>